<dbReference type="SUPFAM" id="SSF53756">
    <property type="entry name" value="UDP-Glycosyltransferase/glycogen phosphorylase"/>
    <property type="match status" value="1"/>
</dbReference>
<dbReference type="PANTHER" id="PTHR45947">
    <property type="entry name" value="SULFOQUINOVOSYL TRANSFERASE SQD2"/>
    <property type="match status" value="1"/>
</dbReference>
<reference evidence="4" key="2">
    <citation type="submission" date="2022-04" db="EMBL/GenBank/DDBJ databases">
        <title>Complete Genome Sequence of Flavobacterium sediminilitoris YSM-43, Isolated from a Tidal Sediment.</title>
        <authorList>
            <person name="Lee P.A."/>
        </authorList>
    </citation>
    <scope>NUCLEOTIDE SEQUENCE</scope>
    <source>
        <strain evidence="4">YSM-43</strain>
    </source>
</reference>
<accession>A0ABY4HT47</accession>
<evidence type="ECO:0000259" key="3">
    <source>
        <dbReference type="Pfam" id="PF13439"/>
    </source>
</evidence>
<feature type="transmembrane region" description="Helical" evidence="1">
    <location>
        <begin position="7"/>
        <end position="31"/>
    </location>
</feature>
<feature type="domain" description="Glycosyltransferase subfamily 4-like N-terminal" evidence="3">
    <location>
        <begin position="25"/>
        <end position="190"/>
    </location>
</feature>
<dbReference type="EMBL" id="CP090145">
    <property type="protein sequence ID" value="UOX34939.1"/>
    <property type="molecule type" value="Genomic_DNA"/>
</dbReference>
<proteinExistence type="predicted"/>
<dbReference type="Gene3D" id="3.40.50.2000">
    <property type="entry name" value="Glycogen Phosphorylase B"/>
    <property type="match status" value="2"/>
</dbReference>
<keyword evidence="1" id="KW-0812">Transmembrane</keyword>
<keyword evidence="1" id="KW-1133">Transmembrane helix</keyword>
<evidence type="ECO:0000313" key="4">
    <source>
        <dbReference type="EMBL" id="UOX34939.1"/>
    </source>
</evidence>
<dbReference type="InterPro" id="IPR050194">
    <property type="entry name" value="Glycosyltransferase_grp1"/>
</dbReference>
<keyword evidence="1" id="KW-0472">Membrane</keyword>
<dbReference type="Proteomes" id="UP000830454">
    <property type="component" value="Chromosome"/>
</dbReference>
<sequence>MVYLYGLILNITILVVVHVVEALGGGVYTYFKDLTSHFSKEDDIKTIIFFSKNRKEIDPKNLELITNQNVELVEVDMCRKLNPLQDYKSILKLRKLLKKYNPDIVHLHSSKASVLGRIAALNIVSKERVFYTPHGYSFLSKEFSNSKKKVFYFIEKYIQRIFGGITLACGDTEYEIAQKIGKSVLVRNGIIVDKLSAFKKPIKNNVLTIGIIGRISFQKNPDLFNTIALRFSKYNFIWIGDGELKSQLTATNITITGWSLDQVEVMSRLNSIDVYLQTSLWEGLPIALLEAMALEKPLVATNIIGNKDIVVHNENGYLFNCIEELDIQFKKLEDERTRNEMGANGLKRCKALFNTTTNFNQMKSIYLNTISNA</sequence>
<dbReference type="GO" id="GO:0016757">
    <property type="term" value="F:glycosyltransferase activity"/>
    <property type="evidence" value="ECO:0007669"/>
    <property type="project" value="UniProtKB-KW"/>
</dbReference>
<dbReference type="InterPro" id="IPR028098">
    <property type="entry name" value="Glyco_trans_4-like_N"/>
</dbReference>
<keyword evidence="5" id="KW-1185">Reference proteome</keyword>
<evidence type="ECO:0000256" key="1">
    <source>
        <dbReference type="SAM" id="Phobius"/>
    </source>
</evidence>
<name>A0ABY4HT47_9FLAO</name>
<evidence type="ECO:0000313" key="5">
    <source>
        <dbReference type="Proteomes" id="UP000830454"/>
    </source>
</evidence>
<reference evidence="4" key="1">
    <citation type="submission" date="2021-12" db="EMBL/GenBank/DDBJ databases">
        <authorList>
            <person name="Cha I.-T."/>
            <person name="Lee K.-E."/>
            <person name="Park S.-J."/>
        </authorList>
    </citation>
    <scope>NUCLEOTIDE SEQUENCE</scope>
    <source>
        <strain evidence="4">YSM-43</strain>
    </source>
</reference>
<dbReference type="InterPro" id="IPR001296">
    <property type="entry name" value="Glyco_trans_1"/>
</dbReference>
<dbReference type="RefSeq" id="WP_246918041.1">
    <property type="nucleotide sequence ID" value="NZ_CP090145.1"/>
</dbReference>
<dbReference type="EC" id="2.4.-.-" evidence="4"/>
<evidence type="ECO:0000259" key="2">
    <source>
        <dbReference type="Pfam" id="PF00534"/>
    </source>
</evidence>
<dbReference type="Pfam" id="PF00534">
    <property type="entry name" value="Glycos_transf_1"/>
    <property type="match status" value="1"/>
</dbReference>
<dbReference type="Pfam" id="PF13439">
    <property type="entry name" value="Glyco_transf_4"/>
    <property type="match status" value="1"/>
</dbReference>
<protein>
    <submittedName>
        <fullName evidence="4">Glycosyltransferase</fullName>
        <ecNumber evidence="4">2.4.-.-</ecNumber>
    </submittedName>
</protein>
<dbReference type="PANTHER" id="PTHR45947:SF3">
    <property type="entry name" value="SULFOQUINOVOSYL TRANSFERASE SQD2"/>
    <property type="match status" value="1"/>
</dbReference>
<organism evidence="4 5">
    <name type="scientific">Flavobacterium sediminilitoris</name>
    <dbReference type="NCBI Taxonomy" id="2024526"/>
    <lineage>
        <taxon>Bacteria</taxon>
        <taxon>Pseudomonadati</taxon>
        <taxon>Bacteroidota</taxon>
        <taxon>Flavobacteriia</taxon>
        <taxon>Flavobacteriales</taxon>
        <taxon>Flavobacteriaceae</taxon>
        <taxon>Flavobacterium</taxon>
    </lineage>
</organism>
<keyword evidence="4" id="KW-0328">Glycosyltransferase</keyword>
<feature type="domain" description="Glycosyl transferase family 1" evidence="2">
    <location>
        <begin position="198"/>
        <end position="347"/>
    </location>
</feature>
<keyword evidence="4" id="KW-0808">Transferase</keyword>
<gene>
    <name evidence="4" type="ORF">LXD69_05360</name>
</gene>